<comment type="pathway">
    <text evidence="2 9">Amino-acid biosynthesis; L-histidine biosynthesis; L-histidine from 5-phospho-alpha-D-ribose 1-diphosphate: step 1/9.</text>
</comment>
<evidence type="ECO:0000256" key="2">
    <source>
        <dbReference type="ARBA" id="ARBA00004667"/>
    </source>
</evidence>
<dbReference type="GO" id="GO:0016757">
    <property type="term" value="F:glycosyltransferase activity"/>
    <property type="evidence" value="ECO:0007669"/>
    <property type="project" value="UniProtKB-KW"/>
</dbReference>
<dbReference type="InterPro" id="IPR041715">
    <property type="entry name" value="HisRS-like_core"/>
</dbReference>
<comment type="function">
    <text evidence="8 9">Required for the first step of histidine biosynthesis. May allow the feedback regulation of ATP phosphoribosyltransferase activity by histidine.</text>
</comment>
<feature type="domain" description="Class II Histidinyl-tRNA synthetase (HisRS)-like catalytic core" evidence="10">
    <location>
        <begin position="9"/>
        <end position="310"/>
    </location>
</feature>
<evidence type="ECO:0000256" key="3">
    <source>
        <dbReference type="ARBA" id="ARBA00005539"/>
    </source>
</evidence>
<keyword evidence="12" id="KW-1185">Reference proteome</keyword>
<dbReference type="CDD" id="cd00773">
    <property type="entry name" value="HisRS-like_core"/>
    <property type="match status" value="1"/>
</dbReference>
<keyword evidence="5 9" id="KW-0963">Cytoplasm</keyword>
<evidence type="ECO:0000256" key="9">
    <source>
        <dbReference type="HAMAP-Rule" id="MF_00125"/>
    </source>
</evidence>
<comment type="caution">
    <text evidence="11">The sequence shown here is derived from an EMBL/GenBank/DDBJ whole genome shotgun (WGS) entry which is preliminary data.</text>
</comment>
<keyword evidence="7 9" id="KW-0368">Histidine biosynthesis</keyword>
<proteinExistence type="inferred from homology"/>
<evidence type="ECO:0000256" key="6">
    <source>
        <dbReference type="ARBA" id="ARBA00022605"/>
    </source>
</evidence>
<dbReference type="InterPro" id="IPR004517">
    <property type="entry name" value="HisZ"/>
</dbReference>
<reference evidence="11 12" key="1">
    <citation type="submission" date="2023-07" db="EMBL/GenBank/DDBJ databases">
        <title>Genomic Encyclopedia of Type Strains, Phase IV (KMG-IV): sequencing the most valuable type-strain genomes for metagenomic binning, comparative biology and taxonomic classification.</title>
        <authorList>
            <person name="Goeker M."/>
        </authorList>
    </citation>
    <scope>NUCLEOTIDE SEQUENCE [LARGE SCALE GENOMIC DNA]</scope>
    <source>
        <strain evidence="11 12">DSM 105143</strain>
    </source>
</reference>
<evidence type="ECO:0000313" key="12">
    <source>
        <dbReference type="Proteomes" id="UP001223079"/>
    </source>
</evidence>
<dbReference type="PIRSF" id="PIRSF001549">
    <property type="entry name" value="His-tRNA_synth"/>
    <property type="match status" value="1"/>
</dbReference>
<dbReference type="Pfam" id="PF13393">
    <property type="entry name" value="tRNA-synt_His"/>
    <property type="match status" value="1"/>
</dbReference>
<comment type="subcellular location">
    <subcellularLocation>
        <location evidence="1 9">Cytoplasm</location>
    </subcellularLocation>
</comment>
<keyword evidence="11" id="KW-0808">Transferase</keyword>
<evidence type="ECO:0000256" key="4">
    <source>
        <dbReference type="ARBA" id="ARBA00020397"/>
    </source>
</evidence>
<evidence type="ECO:0000313" key="11">
    <source>
        <dbReference type="EMBL" id="MDQ0222950.1"/>
    </source>
</evidence>
<comment type="subunit">
    <text evidence="9">Heteromultimer composed of HisG and HisZ subunits.</text>
</comment>
<dbReference type="Gene3D" id="3.30.930.10">
    <property type="entry name" value="Bira Bifunctional Protein, Domain 2"/>
    <property type="match status" value="1"/>
</dbReference>
<dbReference type="RefSeq" id="WP_307122126.1">
    <property type="nucleotide sequence ID" value="NZ_JAUSTM010000014.1"/>
</dbReference>
<keyword evidence="11" id="KW-0328">Glycosyltransferase</keyword>
<evidence type="ECO:0000256" key="1">
    <source>
        <dbReference type="ARBA" id="ARBA00004496"/>
    </source>
</evidence>
<comment type="similarity">
    <text evidence="3 9">Belongs to the class-II aminoacyl-tRNA synthetase family. HisZ subfamily.</text>
</comment>
<dbReference type="EMBL" id="JAUSTM010000014">
    <property type="protein sequence ID" value="MDQ0222950.1"/>
    <property type="molecule type" value="Genomic_DNA"/>
</dbReference>
<evidence type="ECO:0000259" key="10">
    <source>
        <dbReference type="Pfam" id="PF13393"/>
    </source>
</evidence>
<organism evidence="11 12">
    <name type="scientific">Streptococcus moroccensis</name>
    <dbReference type="NCBI Taxonomy" id="1451356"/>
    <lineage>
        <taxon>Bacteria</taxon>
        <taxon>Bacillati</taxon>
        <taxon>Bacillota</taxon>
        <taxon>Bacilli</taxon>
        <taxon>Lactobacillales</taxon>
        <taxon>Streptococcaceae</taxon>
        <taxon>Streptococcus</taxon>
    </lineage>
</organism>
<comment type="miscellaneous">
    <text evidence="9">This function is generally fulfilled by the C-terminal part of HisG, which is missing in some bacteria such as this one.</text>
</comment>
<keyword evidence="6 9" id="KW-0028">Amino-acid biosynthesis</keyword>
<evidence type="ECO:0000256" key="7">
    <source>
        <dbReference type="ARBA" id="ARBA00023102"/>
    </source>
</evidence>
<dbReference type="HAMAP" id="MF_00125">
    <property type="entry name" value="HisZ"/>
    <property type="match status" value="1"/>
</dbReference>
<sequence>MTKTQLPIGMRDKLFKRANSMYKLEHDISDLLMDKGYHRIETPTLEHSDVFSNTINTNYYNLFDKKGALLTLRPDITSQIGRVMASTRVQAPIRFSYSGKVFYYNEELRGLVNERTQAGIELIGYPVQSALQEAVLTASEALQKAGLTQYHFEFSHARILQIVFESLALDEENQAKLETLIRDKNITGLHAFTNIYPSEFSDLLKALPYLFGDSQLVLKKARQLVKDEAILEALDNLETLIQSLSPDLAGTTIDLAQLSTQDYYTGILFKVFNPKVPNAFMSGGRYDKLFKRFGGEDLTAVGWAIDIDAIYDALKDSLLYEGGER</sequence>
<gene>
    <name evidence="9" type="primary">hisZ</name>
    <name evidence="11" type="ORF">J2S23_001525</name>
</gene>
<evidence type="ECO:0000256" key="5">
    <source>
        <dbReference type="ARBA" id="ARBA00022490"/>
    </source>
</evidence>
<dbReference type="PANTHER" id="PTHR43707">
    <property type="entry name" value="HISTIDYL-TRNA SYNTHETASE"/>
    <property type="match status" value="1"/>
</dbReference>
<evidence type="ECO:0000256" key="8">
    <source>
        <dbReference type="ARBA" id="ARBA00025246"/>
    </source>
</evidence>
<dbReference type="SUPFAM" id="SSF55681">
    <property type="entry name" value="Class II aaRS and biotin synthetases"/>
    <property type="match status" value="1"/>
</dbReference>
<dbReference type="PANTHER" id="PTHR43707:SF6">
    <property type="entry name" value="ATP PHOSPHORIBOSYLTRANSFERASE REGULATORY SUBUNIT"/>
    <property type="match status" value="1"/>
</dbReference>
<protein>
    <recommendedName>
        <fullName evidence="4 9">ATP phosphoribosyltransferase regulatory subunit</fullName>
    </recommendedName>
</protein>
<dbReference type="Proteomes" id="UP001223079">
    <property type="component" value="Unassembled WGS sequence"/>
</dbReference>
<dbReference type="InterPro" id="IPR045864">
    <property type="entry name" value="aa-tRNA-synth_II/BPL/LPL"/>
</dbReference>
<dbReference type="InterPro" id="IPR004516">
    <property type="entry name" value="HisRS/HisZ"/>
</dbReference>
<accession>A0ABT9YV29</accession>
<name>A0ABT9YV29_9STRE</name>